<evidence type="ECO:0000313" key="1">
    <source>
        <dbReference type="EMBL" id="MBX43574.1"/>
    </source>
</evidence>
<reference evidence="1" key="1">
    <citation type="submission" date="2018-02" db="EMBL/GenBank/DDBJ databases">
        <title>Rhizophora mucronata_Transcriptome.</title>
        <authorList>
            <person name="Meera S.P."/>
            <person name="Sreeshan A."/>
            <person name="Augustine A."/>
        </authorList>
    </citation>
    <scope>NUCLEOTIDE SEQUENCE</scope>
    <source>
        <tissue evidence="1">Leaf</tissue>
    </source>
</reference>
<name>A0A2P2NME6_RHIMU</name>
<dbReference type="EMBL" id="GGEC01063090">
    <property type="protein sequence ID" value="MBX43574.1"/>
    <property type="molecule type" value="Transcribed_RNA"/>
</dbReference>
<organism evidence="1">
    <name type="scientific">Rhizophora mucronata</name>
    <name type="common">Asiatic mangrove</name>
    <dbReference type="NCBI Taxonomy" id="61149"/>
    <lineage>
        <taxon>Eukaryota</taxon>
        <taxon>Viridiplantae</taxon>
        <taxon>Streptophyta</taxon>
        <taxon>Embryophyta</taxon>
        <taxon>Tracheophyta</taxon>
        <taxon>Spermatophyta</taxon>
        <taxon>Magnoliopsida</taxon>
        <taxon>eudicotyledons</taxon>
        <taxon>Gunneridae</taxon>
        <taxon>Pentapetalae</taxon>
        <taxon>rosids</taxon>
        <taxon>fabids</taxon>
        <taxon>Malpighiales</taxon>
        <taxon>Rhizophoraceae</taxon>
        <taxon>Rhizophora</taxon>
    </lineage>
</organism>
<protein>
    <submittedName>
        <fullName evidence="1">Uncharacterized protein</fullName>
    </submittedName>
</protein>
<accession>A0A2P2NME6</accession>
<proteinExistence type="predicted"/>
<dbReference type="AlphaFoldDB" id="A0A2P2NME6"/>
<sequence length="41" mass="4586">MFLCATQFKIHGDIYKINVIIGFSCGLAYGCDYCSLIMYGL</sequence>